<reference evidence="2" key="1">
    <citation type="submission" date="2015-04" db="UniProtKB">
        <authorList>
            <consortium name="EnsemblPlants"/>
        </authorList>
    </citation>
    <scope>IDENTIFICATION</scope>
</reference>
<organism evidence="2">
    <name type="scientific">Oryza punctata</name>
    <name type="common">Red rice</name>
    <dbReference type="NCBI Taxonomy" id="4537"/>
    <lineage>
        <taxon>Eukaryota</taxon>
        <taxon>Viridiplantae</taxon>
        <taxon>Streptophyta</taxon>
        <taxon>Embryophyta</taxon>
        <taxon>Tracheophyta</taxon>
        <taxon>Spermatophyta</taxon>
        <taxon>Magnoliopsida</taxon>
        <taxon>Liliopsida</taxon>
        <taxon>Poales</taxon>
        <taxon>Poaceae</taxon>
        <taxon>BOP clade</taxon>
        <taxon>Oryzoideae</taxon>
        <taxon>Oryzeae</taxon>
        <taxon>Oryzinae</taxon>
        <taxon>Oryza</taxon>
    </lineage>
</organism>
<feature type="transmembrane region" description="Helical" evidence="1">
    <location>
        <begin position="21"/>
        <end position="40"/>
    </location>
</feature>
<feature type="transmembrane region" description="Helical" evidence="1">
    <location>
        <begin position="46"/>
        <end position="66"/>
    </location>
</feature>
<accession>A0A0E0LF80</accession>
<keyword evidence="1" id="KW-0812">Transmembrane</keyword>
<protein>
    <submittedName>
        <fullName evidence="2">Uncharacterized protein</fullName>
    </submittedName>
</protein>
<dbReference type="Gramene" id="OPUNC06G23980.1">
    <property type="protein sequence ID" value="OPUNC06G23980.1"/>
    <property type="gene ID" value="OPUNC06G23980"/>
</dbReference>
<reference evidence="2" key="2">
    <citation type="submission" date="2018-05" db="EMBL/GenBank/DDBJ databases">
        <title>OpunRS2 (Oryza punctata Reference Sequence Version 2).</title>
        <authorList>
            <person name="Zhang J."/>
            <person name="Kudrna D."/>
            <person name="Lee S."/>
            <person name="Talag J."/>
            <person name="Welchert J."/>
            <person name="Wing R.A."/>
        </authorList>
    </citation>
    <scope>NUCLEOTIDE SEQUENCE [LARGE SCALE GENOMIC DNA]</scope>
</reference>
<sequence>MDMYLRMCIRKKFFRLNTKKILCRTLPASASMVCWSDMVVDAASQPFAWLISYCAFLSSAVLLLVASYKVIKLYDGGIGSIKWLWSASLDSCGDRYLSTGRTRESAALCRLNVDLCYWHCLACWIRACIDASLALICIAVLVLASISITSSISGVCCCDLISSEHSTNVPHCMCDQIVDVIPKFVQKVPGLIRIY</sequence>
<keyword evidence="3" id="KW-1185">Reference proteome</keyword>
<evidence type="ECO:0000256" key="1">
    <source>
        <dbReference type="SAM" id="Phobius"/>
    </source>
</evidence>
<name>A0A0E0LF80_ORYPU</name>
<keyword evidence="1" id="KW-1133">Transmembrane helix</keyword>
<dbReference type="EnsemblPlants" id="OPUNC06G23980.1">
    <property type="protein sequence ID" value="OPUNC06G23980.1"/>
    <property type="gene ID" value="OPUNC06G23980"/>
</dbReference>
<evidence type="ECO:0000313" key="3">
    <source>
        <dbReference type="Proteomes" id="UP000026962"/>
    </source>
</evidence>
<proteinExistence type="predicted"/>
<dbReference type="HOGENOM" id="CLU_1398376_0_0_1"/>
<dbReference type="Proteomes" id="UP000026962">
    <property type="component" value="Chromosome 6"/>
</dbReference>
<feature type="transmembrane region" description="Helical" evidence="1">
    <location>
        <begin position="133"/>
        <end position="155"/>
    </location>
</feature>
<dbReference type="AlphaFoldDB" id="A0A0E0LF80"/>
<evidence type="ECO:0000313" key="2">
    <source>
        <dbReference type="EnsemblPlants" id="OPUNC06G23980.1"/>
    </source>
</evidence>
<keyword evidence="1" id="KW-0472">Membrane</keyword>